<keyword evidence="2" id="KW-0472">Membrane</keyword>
<organism evidence="3 4">
    <name type="scientific">Frondihabitans cladoniiphilus</name>
    <dbReference type="NCBI Taxonomy" id="715785"/>
    <lineage>
        <taxon>Bacteria</taxon>
        <taxon>Bacillati</taxon>
        <taxon>Actinomycetota</taxon>
        <taxon>Actinomycetes</taxon>
        <taxon>Micrococcales</taxon>
        <taxon>Microbacteriaceae</taxon>
        <taxon>Frondihabitans</taxon>
    </lineage>
</organism>
<feature type="region of interest" description="Disordered" evidence="1">
    <location>
        <begin position="333"/>
        <end position="354"/>
    </location>
</feature>
<feature type="compositionally biased region" description="Polar residues" evidence="1">
    <location>
        <begin position="239"/>
        <end position="250"/>
    </location>
</feature>
<feature type="region of interest" description="Disordered" evidence="1">
    <location>
        <begin position="239"/>
        <end position="321"/>
    </location>
</feature>
<feature type="transmembrane region" description="Helical" evidence="2">
    <location>
        <begin position="50"/>
        <end position="68"/>
    </location>
</feature>
<dbReference type="EMBL" id="BAABLM010000001">
    <property type="protein sequence ID" value="GAA4667625.1"/>
    <property type="molecule type" value="Genomic_DNA"/>
</dbReference>
<keyword evidence="2" id="KW-1133">Transmembrane helix</keyword>
<dbReference type="Proteomes" id="UP001501295">
    <property type="component" value="Unassembled WGS sequence"/>
</dbReference>
<feature type="transmembrane region" description="Helical" evidence="2">
    <location>
        <begin position="75"/>
        <end position="95"/>
    </location>
</feature>
<keyword evidence="4" id="KW-1185">Reference proteome</keyword>
<comment type="caution">
    <text evidence="3">The sequence shown here is derived from an EMBL/GenBank/DDBJ whole genome shotgun (WGS) entry which is preliminary data.</text>
</comment>
<protein>
    <submittedName>
        <fullName evidence="3">Uncharacterized protein</fullName>
    </submittedName>
</protein>
<reference evidence="4" key="1">
    <citation type="journal article" date="2019" name="Int. J. Syst. Evol. Microbiol.">
        <title>The Global Catalogue of Microorganisms (GCM) 10K type strain sequencing project: providing services to taxonomists for standard genome sequencing and annotation.</title>
        <authorList>
            <consortium name="The Broad Institute Genomics Platform"/>
            <consortium name="The Broad Institute Genome Sequencing Center for Infectious Disease"/>
            <person name="Wu L."/>
            <person name="Ma J."/>
        </authorList>
    </citation>
    <scope>NUCLEOTIDE SEQUENCE [LARGE SCALE GENOMIC DNA]</scope>
    <source>
        <strain evidence="4">JCM 18956</strain>
    </source>
</reference>
<name>A0ABP8VNC3_9MICO</name>
<feature type="transmembrane region" description="Helical" evidence="2">
    <location>
        <begin position="142"/>
        <end position="163"/>
    </location>
</feature>
<evidence type="ECO:0000313" key="4">
    <source>
        <dbReference type="Proteomes" id="UP001501295"/>
    </source>
</evidence>
<sequence length="354" mass="37294">MTTTGRLTPFSSEWIRRGVRHSVIWSLVAAALVAVVCVITGSFGAVGAKALTTIALLLGFALISWYDAEVSAKRSTWFAIASAGTSVFLLLVGLVKLWLPSFDGSSFGAWLSLVAIIRVGLLHVHLLLGIYGRFATRLMSQLSHVTVALVAVLMVLLALPPLANWAPFSEGYWRFVAAVGILDALGTILVPLIHVLLYRDESAPFGGHGAFGEPEAFDEASAYGEPGAFGEPLAFSDPTISDPTFSSPTGAPQPFSPPTSGYEPIPAWGSRPVPRPQVNDGGMHGAPVSEQPRPAAPALAGSTFAAPTGPESYVPPEQDPAPLRLAWPRYADGKPLPRKADGSPDFAGVVGYRG</sequence>
<accession>A0ABP8VNC3</accession>
<feature type="transmembrane region" description="Helical" evidence="2">
    <location>
        <begin position="23"/>
        <end position="44"/>
    </location>
</feature>
<evidence type="ECO:0000256" key="1">
    <source>
        <dbReference type="SAM" id="MobiDB-lite"/>
    </source>
</evidence>
<evidence type="ECO:0000313" key="3">
    <source>
        <dbReference type="EMBL" id="GAA4667625.1"/>
    </source>
</evidence>
<dbReference type="RefSeq" id="WP_345373317.1">
    <property type="nucleotide sequence ID" value="NZ_BAABLM010000001.1"/>
</dbReference>
<evidence type="ECO:0000256" key="2">
    <source>
        <dbReference type="SAM" id="Phobius"/>
    </source>
</evidence>
<keyword evidence="2" id="KW-0812">Transmembrane</keyword>
<feature type="transmembrane region" description="Helical" evidence="2">
    <location>
        <begin position="175"/>
        <end position="198"/>
    </location>
</feature>
<proteinExistence type="predicted"/>
<gene>
    <name evidence="3" type="ORF">GCM10025780_07340</name>
</gene>
<feature type="transmembrane region" description="Helical" evidence="2">
    <location>
        <begin position="107"/>
        <end position="130"/>
    </location>
</feature>